<comment type="caution">
    <text evidence="1">The sequence shown here is derived from an EMBL/GenBank/DDBJ whole genome shotgun (WGS) entry which is preliminary data.</text>
</comment>
<proteinExistence type="predicted"/>
<dbReference type="AlphaFoldDB" id="A0AAD6ZIX5"/>
<evidence type="ECO:0000313" key="1">
    <source>
        <dbReference type="EMBL" id="KAJ7325507.1"/>
    </source>
</evidence>
<dbReference type="EMBL" id="JARIHO010000044">
    <property type="protein sequence ID" value="KAJ7325507.1"/>
    <property type="molecule type" value="Genomic_DNA"/>
</dbReference>
<protein>
    <submittedName>
        <fullName evidence="1">Uncharacterized protein</fullName>
    </submittedName>
</protein>
<dbReference type="Proteomes" id="UP001218218">
    <property type="component" value="Unassembled WGS sequence"/>
</dbReference>
<sequence>MSIHLPTGLRRALSQVRIPHYHLRRVRRPPSDDPSETVVAQLSLIALDVDTSPITDPSLVVKFLSALFPNLAQIYTLRDWLWEEDGWDINANDETAAAHGRFIRWKQAETMLPNSKCAPTVEE</sequence>
<name>A0AAD6ZIX5_9AGAR</name>
<organism evidence="1 2">
    <name type="scientific">Mycena albidolilacea</name>
    <dbReference type="NCBI Taxonomy" id="1033008"/>
    <lineage>
        <taxon>Eukaryota</taxon>
        <taxon>Fungi</taxon>
        <taxon>Dikarya</taxon>
        <taxon>Basidiomycota</taxon>
        <taxon>Agaricomycotina</taxon>
        <taxon>Agaricomycetes</taxon>
        <taxon>Agaricomycetidae</taxon>
        <taxon>Agaricales</taxon>
        <taxon>Marasmiineae</taxon>
        <taxon>Mycenaceae</taxon>
        <taxon>Mycena</taxon>
    </lineage>
</organism>
<keyword evidence="2" id="KW-1185">Reference proteome</keyword>
<evidence type="ECO:0000313" key="2">
    <source>
        <dbReference type="Proteomes" id="UP001218218"/>
    </source>
</evidence>
<accession>A0AAD6ZIX5</accession>
<gene>
    <name evidence="1" type="ORF">DFH08DRAFT_1085176</name>
</gene>
<reference evidence="1" key="1">
    <citation type="submission" date="2023-03" db="EMBL/GenBank/DDBJ databases">
        <title>Massive genome expansion in bonnet fungi (Mycena s.s.) driven by repeated elements and novel gene families across ecological guilds.</title>
        <authorList>
            <consortium name="Lawrence Berkeley National Laboratory"/>
            <person name="Harder C.B."/>
            <person name="Miyauchi S."/>
            <person name="Viragh M."/>
            <person name="Kuo A."/>
            <person name="Thoen E."/>
            <person name="Andreopoulos B."/>
            <person name="Lu D."/>
            <person name="Skrede I."/>
            <person name="Drula E."/>
            <person name="Henrissat B."/>
            <person name="Morin E."/>
            <person name="Kohler A."/>
            <person name="Barry K."/>
            <person name="LaButti K."/>
            <person name="Morin E."/>
            <person name="Salamov A."/>
            <person name="Lipzen A."/>
            <person name="Mereny Z."/>
            <person name="Hegedus B."/>
            <person name="Baldrian P."/>
            <person name="Stursova M."/>
            <person name="Weitz H."/>
            <person name="Taylor A."/>
            <person name="Grigoriev I.V."/>
            <person name="Nagy L.G."/>
            <person name="Martin F."/>
            <person name="Kauserud H."/>
        </authorList>
    </citation>
    <scope>NUCLEOTIDE SEQUENCE</scope>
    <source>
        <strain evidence="1">CBHHK002</strain>
    </source>
</reference>